<evidence type="ECO:0000256" key="2">
    <source>
        <dbReference type="ARBA" id="ARBA00006577"/>
    </source>
</evidence>
<evidence type="ECO:0000256" key="1">
    <source>
        <dbReference type="ARBA" id="ARBA00000971"/>
    </source>
</evidence>
<keyword evidence="3 5" id="KW-0697">Rotamase</keyword>
<dbReference type="SUPFAM" id="SSF54534">
    <property type="entry name" value="FKBP-like"/>
    <property type="match status" value="2"/>
</dbReference>
<evidence type="ECO:0000313" key="10">
    <source>
        <dbReference type="Proteomes" id="UP000515369"/>
    </source>
</evidence>
<evidence type="ECO:0000256" key="7">
    <source>
        <dbReference type="SAM" id="SignalP"/>
    </source>
</evidence>
<evidence type="ECO:0000259" key="8">
    <source>
        <dbReference type="PROSITE" id="PS50059"/>
    </source>
</evidence>
<dbReference type="PANTHER" id="PTHR43811">
    <property type="entry name" value="FKBP-TYPE PEPTIDYL-PROLYL CIS-TRANS ISOMERASE FKPA"/>
    <property type="match status" value="1"/>
</dbReference>
<dbReference type="GO" id="GO:0003755">
    <property type="term" value="F:peptidyl-prolyl cis-trans isomerase activity"/>
    <property type="evidence" value="ECO:0007669"/>
    <property type="project" value="UniProtKB-UniRule"/>
</dbReference>
<dbReference type="Proteomes" id="UP000515369">
    <property type="component" value="Chromosome"/>
</dbReference>
<feature type="chain" id="PRO_5028950540" description="Peptidyl-prolyl cis-trans isomerase" evidence="7">
    <location>
        <begin position="21"/>
        <end position="314"/>
    </location>
</feature>
<reference evidence="9 10" key="1">
    <citation type="submission" date="2020-07" db="EMBL/GenBank/DDBJ databases">
        <title>Spirosoma foliorum sp. nov., isolated from the leaves on the Nejang mountain Korea, Republic of.</title>
        <authorList>
            <person name="Ho H."/>
            <person name="Lee Y.-J."/>
            <person name="Nurcahyanto D.-A."/>
            <person name="Kim S.-G."/>
        </authorList>
    </citation>
    <scope>NUCLEOTIDE SEQUENCE [LARGE SCALE GENOMIC DNA]</scope>
    <source>
        <strain evidence="9 10">PL0136</strain>
    </source>
</reference>
<dbReference type="EC" id="5.2.1.8" evidence="6"/>
<dbReference type="Gene3D" id="3.10.50.40">
    <property type="match status" value="2"/>
</dbReference>
<evidence type="ECO:0000313" key="9">
    <source>
        <dbReference type="EMBL" id="QMW03286.1"/>
    </source>
</evidence>
<name>A0A7G5GWP4_9BACT</name>
<comment type="catalytic activity">
    <reaction evidence="1 5 6">
        <text>[protein]-peptidylproline (omega=180) = [protein]-peptidylproline (omega=0)</text>
        <dbReference type="Rhea" id="RHEA:16237"/>
        <dbReference type="Rhea" id="RHEA-COMP:10747"/>
        <dbReference type="Rhea" id="RHEA-COMP:10748"/>
        <dbReference type="ChEBI" id="CHEBI:83833"/>
        <dbReference type="ChEBI" id="CHEBI:83834"/>
        <dbReference type="EC" id="5.2.1.8"/>
    </reaction>
</comment>
<dbReference type="Pfam" id="PF00254">
    <property type="entry name" value="FKBP_C"/>
    <property type="match status" value="2"/>
</dbReference>
<comment type="similarity">
    <text evidence="2 6">Belongs to the FKBP-type PPIase family.</text>
</comment>
<gene>
    <name evidence="9" type="ORF">H3H32_36400</name>
</gene>
<organism evidence="9 10">
    <name type="scientific">Spirosoma foliorum</name>
    <dbReference type="NCBI Taxonomy" id="2710596"/>
    <lineage>
        <taxon>Bacteria</taxon>
        <taxon>Pseudomonadati</taxon>
        <taxon>Bacteroidota</taxon>
        <taxon>Cytophagia</taxon>
        <taxon>Cytophagales</taxon>
        <taxon>Cytophagaceae</taxon>
        <taxon>Spirosoma</taxon>
    </lineage>
</organism>
<keyword evidence="4 5" id="KW-0413">Isomerase</keyword>
<dbReference type="KEGG" id="sfol:H3H32_36400"/>
<evidence type="ECO:0000256" key="5">
    <source>
        <dbReference type="PROSITE-ProRule" id="PRU00277"/>
    </source>
</evidence>
<feature type="domain" description="PPIase FKBP-type" evidence="8">
    <location>
        <begin position="199"/>
        <end position="314"/>
    </location>
</feature>
<accession>A0A7G5GWP4</accession>
<evidence type="ECO:0000256" key="3">
    <source>
        <dbReference type="ARBA" id="ARBA00023110"/>
    </source>
</evidence>
<feature type="signal peptide" evidence="7">
    <location>
        <begin position="1"/>
        <end position="20"/>
    </location>
</feature>
<dbReference type="PROSITE" id="PS51257">
    <property type="entry name" value="PROKAR_LIPOPROTEIN"/>
    <property type="match status" value="1"/>
</dbReference>
<keyword evidence="10" id="KW-1185">Reference proteome</keyword>
<evidence type="ECO:0000256" key="6">
    <source>
        <dbReference type="RuleBase" id="RU003915"/>
    </source>
</evidence>
<dbReference type="InterPro" id="IPR001179">
    <property type="entry name" value="PPIase_FKBP_dom"/>
</dbReference>
<dbReference type="AlphaFoldDB" id="A0A7G5GWP4"/>
<protein>
    <recommendedName>
        <fullName evidence="6">Peptidyl-prolyl cis-trans isomerase</fullName>
        <ecNumber evidence="6">5.2.1.8</ecNumber>
    </recommendedName>
</protein>
<keyword evidence="7" id="KW-0732">Signal</keyword>
<proteinExistence type="inferred from homology"/>
<evidence type="ECO:0000256" key="4">
    <source>
        <dbReference type="ARBA" id="ARBA00023235"/>
    </source>
</evidence>
<sequence>MSKLQLIVLGLLFLGGIASCKMQDVDAASKSATYTANISAIDTYIASQPWSTTPTAVTSNSGLYFALTTAGSSTVSAAYGQELEFTYTLSSLSTTVGTSTTVVNAKIVDTVYSKTPLFIPFKKGILKAGVEEGLLLMHEGDKAILLMPSILAFGDVGSSDGVVPGNTPVRYDITLNRARTEDQQIEEYVPTTGLTLTQKTSTGLRFFQTKSNAVGMRVDSAQAKNLTITIKYVAKQLHAKTAVGFDSTSTGLNLYSVAGFTEGIAKLRVGEKATFIFPSSLGYSSDGLADKSTALFKVSPYAPLRYDVEVVSAQ</sequence>
<dbReference type="PANTHER" id="PTHR43811:SF19">
    <property type="entry name" value="39 KDA FK506-BINDING NUCLEAR PROTEIN"/>
    <property type="match status" value="1"/>
</dbReference>
<dbReference type="EMBL" id="CP059732">
    <property type="protein sequence ID" value="QMW03286.1"/>
    <property type="molecule type" value="Genomic_DNA"/>
</dbReference>
<dbReference type="InterPro" id="IPR046357">
    <property type="entry name" value="PPIase_dom_sf"/>
</dbReference>
<dbReference type="PROSITE" id="PS50059">
    <property type="entry name" value="FKBP_PPIASE"/>
    <property type="match status" value="2"/>
</dbReference>
<feature type="domain" description="PPIase FKBP-type" evidence="8">
    <location>
        <begin position="91"/>
        <end position="179"/>
    </location>
</feature>